<evidence type="ECO:0000313" key="4">
    <source>
        <dbReference type="WBParaSite" id="HNAJ_0000071201-mRNA-1"/>
    </source>
</evidence>
<feature type="compositionally biased region" description="Polar residues" evidence="1">
    <location>
        <begin position="211"/>
        <end position="225"/>
    </location>
</feature>
<dbReference type="OrthoDB" id="2270193at2759"/>
<dbReference type="Proteomes" id="UP000278807">
    <property type="component" value="Unassembled WGS sequence"/>
</dbReference>
<feature type="compositionally biased region" description="Polar residues" evidence="1">
    <location>
        <begin position="131"/>
        <end position="180"/>
    </location>
</feature>
<protein>
    <submittedName>
        <fullName evidence="4">BHLH domain-containing protein</fullName>
    </submittedName>
</protein>
<evidence type="ECO:0000313" key="2">
    <source>
        <dbReference type="EMBL" id="VDN96571.1"/>
    </source>
</evidence>
<feature type="compositionally biased region" description="Low complexity" evidence="1">
    <location>
        <begin position="181"/>
        <end position="195"/>
    </location>
</feature>
<keyword evidence="3" id="KW-1185">Reference proteome</keyword>
<dbReference type="WBParaSite" id="HNAJ_0000071201-mRNA-1">
    <property type="protein sequence ID" value="HNAJ_0000071201-mRNA-1"/>
    <property type="gene ID" value="HNAJ_0000071201"/>
</dbReference>
<name>A0A0R3T1G3_RODNA</name>
<evidence type="ECO:0000256" key="1">
    <source>
        <dbReference type="SAM" id="MobiDB-lite"/>
    </source>
</evidence>
<reference evidence="4" key="1">
    <citation type="submission" date="2017-02" db="UniProtKB">
        <authorList>
            <consortium name="WormBaseParasite"/>
        </authorList>
    </citation>
    <scope>IDENTIFICATION</scope>
</reference>
<gene>
    <name evidence="2" type="ORF">HNAJ_LOCUS712</name>
</gene>
<feature type="region of interest" description="Disordered" evidence="1">
    <location>
        <begin position="131"/>
        <end position="230"/>
    </location>
</feature>
<dbReference type="EMBL" id="UZAE01000221">
    <property type="protein sequence ID" value="VDN96571.1"/>
    <property type="molecule type" value="Genomic_DNA"/>
</dbReference>
<evidence type="ECO:0000313" key="3">
    <source>
        <dbReference type="Proteomes" id="UP000278807"/>
    </source>
</evidence>
<reference evidence="2 3" key="2">
    <citation type="submission" date="2018-11" db="EMBL/GenBank/DDBJ databases">
        <authorList>
            <consortium name="Pathogen Informatics"/>
        </authorList>
    </citation>
    <scope>NUCLEOTIDE SEQUENCE [LARGE SCALE GENOMIC DNA]</scope>
</reference>
<dbReference type="AlphaFoldDB" id="A0A0R3T1G3"/>
<sequence length="320" mass="35554">MATVSTVPNDFVPTAASNVNASVGLRYDSILADACAFNRRLRKGRINRPDFFDSATQIPQRSAPWLHRSVQARTKSLSLTRSHLLVTYRRHRWRIQPGFKRKFAESLEHSHLLFMFQTISFPSSNVGIDTSNARGSLTRPQTATTEFTKLPQPSQSTLGISTTDPEASLPGSVSNEGSCQSSATPTSINNSTTASNGGGGGGGDRRISTSEMQQQSGKQPQTSPSAEDYAGQRYDSYAGRYGDEEDPERTKLKFRRRIMGINADKTGVIRRYHRRIGGGVVGRVSKIVELLVLISYYKFLFCTNQSIRLNRRACFYHLTF</sequence>
<proteinExistence type="predicted"/>
<organism evidence="4">
    <name type="scientific">Rodentolepis nana</name>
    <name type="common">Dwarf tapeworm</name>
    <name type="synonym">Hymenolepis nana</name>
    <dbReference type="NCBI Taxonomy" id="102285"/>
    <lineage>
        <taxon>Eukaryota</taxon>
        <taxon>Metazoa</taxon>
        <taxon>Spiralia</taxon>
        <taxon>Lophotrochozoa</taxon>
        <taxon>Platyhelminthes</taxon>
        <taxon>Cestoda</taxon>
        <taxon>Eucestoda</taxon>
        <taxon>Cyclophyllidea</taxon>
        <taxon>Hymenolepididae</taxon>
        <taxon>Rodentolepis</taxon>
    </lineage>
</organism>
<accession>A0A0R3T1G3</accession>